<sequence length="353" mass="38024">MSDEELDRMVHDADPYRTDLIERLGGAEQTLLEEIMSTPVLVPVPKKGFARRFAGAVAAAAVVTGVIGATTLLGDRGRENPAPSTALPSAHSGDYQFDLMAAEKLPRLLIGEPGWKITTVYGFAAQTGTIEFVDGNRQIEMNWYPEERYRSFYDKRARDGKPSATTVAGTPAHILSYGASEFGVLVQPRDGAYVEIRTGSGWTRAGVEALLKKVERVDAAAFLAAMPPEVVTPSEVREQVRKVLTDVPIPPGFDVAAVRVDGANDAYQFGAEVTGRVTCAWIGEWIRADKAGDAAATGRAAEALRSSTRWRVLEEMEAQGAWPKVLREVAAQVASGDVDNGYQGALGCDSPNR</sequence>
<dbReference type="RefSeq" id="WP_043523320.1">
    <property type="nucleotide sequence ID" value="NZ_BAABKU010000004.1"/>
</dbReference>
<dbReference type="OrthoDB" id="3779668at2"/>
<accession>A0A0A6UUU1</accession>
<dbReference type="eggNOG" id="ENOG5032R60">
    <property type="taxonomic scope" value="Bacteria"/>
</dbReference>
<dbReference type="STRING" id="1869.MB27_07175"/>
<reference evidence="1 2" key="1">
    <citation type="submission" date="2014-10" db="EMBL/GenBank/DDBJ databases">
        <title>Draft genome sequence of Actinoplanes utahensis NRRL 12052.</title>
        <authorList>
            <person name="Velasco-Bucheli B."/>
            <person name="del Cerro C."/>
            <person name="Hormigo D."/>
            <person name="Garcia J.L."/>
            <person name="Acebal C."/>
            <person name="Arroyo M."/>
            <person name="de la Mata I."/>
        </authorList>
    </citation>
    <scope>NUCLEOTIDE SEQUENCE [LARGE SCALE GENOMIC DNA]</scope>
    <source>
        <strain evidence="1 2">NRRL 12052</strain>
    </source>
</reference>
<dbReference type="Proteomes" id="UP000054537">
    <property type="component" value="Unassembled WGS sequence"/>
</dbReference>
<evidence type="ECO:0000313" key="2">
    <source>
        <dbReference type="Proteomes" id="UP000054537"/>
    </source>
</evidence>
<comment type="caution">
    <text evidence="1">The sequence shown here is derived from an EMBL/GenBank/DDBJ whole genome shotgun (WGS) entry which is preliminary data.</text>
</comment>
<dbReference type="EMBL" id="JRTT01000006">
    <property type="protein sequence ID" value="KHD78214.1"/>
    <property type="molecule type" value="Genomic_DNA"/>
</dbReference>
<dbReference type="AlphaFoldDB" id="A0A0A6UUU1"/>
<gene>
    <name evidence="1" type="ORF">MB27_07175</name>
</gene>
<evidence type="ECO:0000313" key="1">
    <source>
        <dbReference type="EMBL" id="KHD78214.1"/>
    </source>
</evidence>
<protein>
    <submittedName>
        <fullName evidence="1">Uncharacterized protein</fullName>
    </submittedName>
</protein>
<organism evidence="1 2">
    <name type="scientific">Actinoplanes utahensis</name>
    <dbReference type="NCBI Taxonomy" id="1869"/>
    <lineage>
        <taxon>Bacteria</taxon>
        <taxon>Bacillati</taxon>
        <taxon>Actinomycetota</taxon>
        <taxon>Actinomycetes</taxon>
        <taxon>Micromonosporales</taxon>
        <taxon>Micromonosporaceae</taxon>
        <taxon>Actinoplanes</taxon>
    </lineage>
</organism>
<proteinExistence type="predicted"/>
<keyword evidence="2" id="KW-1185">Reference proteome</keyword>
<name>A0A0A6UUU1_ACTUT</name>